<feature type="transmembrane region" description="Helical" evidence="1">
    <location>
        <begin position="93"/>
        <end position="112"/>
    </location>
</feature>
<dbReference type="EMBL" id="JAHUZB010000009">
    <property type="protein sequence ID" value="MBV7392290.1"/>
    <property type="molecule type" value="Genomic_DNA"/>
</dbReference>
<keyword evidence="1" id="KW-1133">Transmembrane helix</keyword>
<feature type="transmembrane region" description="Helical" evidence="1">
    <location>
        <begin position="124"/>
        <end position="145"/>
    </location>
</feature>
<organism evidence="2 3">
    <name type="scientific">Enterococcus alishanensis</name>
    <dbReference type="NCBI Taxonomy" id="1303817"/>
    <lineage>
        <taxon>Bacteria</taxon>
        <taxon>Bacillati</taxon>
        <taxon>Bacillota</taxon>
        <taxon>Bacilli</taxon>
        <taxon>Lactobacillales</taxon>
        <taxon>Enterococcaceae</taxon>
        <taxon>Enterococcus</taxon>
    </lineage>
</organism>
<accession>A0ABS6THD2</accession>
<reference evidence="2 3" key="1">
    <citation type="submission" date="2021-06" db="EMBL/GenBank/DDBJ databases">
        <title>Enterococcus alishanensis sp. nov., a novel lactic acid bacterium isolated from fresh coffee beans.</title>
        <authorList>
            <person name="Chen Y.-S."/>
        </authorList>
    </citation>
    <scope>NUCLEOTIDE SEQUENCE [LARGE SCALE GENOMIC DNA]</scope>
    <source>
        <strain evidence="2 3">ALS3</strain>
    </source>
</reference>
<proteinExistence type="predicted"/>
<keyword evidence="3" id="KW-1185">Reference proteome</keyword>
<sequence length="171" mass="19625">MLVSVTKSLRDSLFIRLLTYFVLGVLLLVSPNKVINLTIYILSIYLFVSSMLHFYASYKLKKKLNTIGIDLYIGIFQLLFSFIILFFSKGILSFFPIVIGIVFIINGVFQLIENIGFKLKFGILYSILVLAFGFVLLFNPFGTILTLTRFLGVWFIAMTISEIVIYFKLKK</sequence>
<feature type="transmembrane region" description="Helical" evidence="1">
    <location>
        <begin position="37"/>
        <end position="55"/>
    </location>
</feature>
<keyword evidence="1" id="KW-0472">Membrane</keyword>
<dbReference type="InterPro" id="IPR052712">
    <property type="entry name" value="Acid_resist_chaperone_HdeD"/>
</dbReference>
<name>A0ABS6THD2_9ENTE</name>
<dbReference type="Proteomes" id="UP000774130">
    <property type="component" value="Unassembled WGS sequence"/>
</dbReference>
<dbReference type="PANTHER" id="PTHR34989:SF1">
    <property type="entry name" value="PROTEIN HDED"/>
    <property type="match status" value="1"/>
</dbReference>
<dbReference type="Pfam" id="PF03729">
    <property type="entry name" value="DUF308"/>
    <property type="match status" value="2"/>
</dbReference>
<protein>
    <submittedName>
        <fullName evidence="2">DUF308 domain-containing protein</fullName>
    </submittedName>
</protein>
<keyword evidence="1" id="KW-0812">Transmembrane</keyword>
<dbReference type="InterPro" id="IPR005325">
    <property type="entry name" value="DUF308_memb"/>
</dbReference>
<dbReference type="PANTHER" id="PTHR34989">
    <property type="entry name" value="PROTEIN HDED"/>
    <property type="match status" value="1"/>
</dbReference>
<feature type="transmembrane region" description="Helical" evidence="1">
    <location>
        <begin position="12"/>
        <end position="31"/>
    </location>
</feature>
<gene>
    <name evidence="2" type="ORF">KUA55_16525</name>
</gene>
<dbReference type="RefSeq" id="WP_218327502.1">
    <property type="nucleotide sequence ID" value="NZ_JAHUZB010000009.1"/>
</dbReference>
<evidence type="ECO:0000256" key="1">
    <source>
        <dbReference type="SAM" id="Phobius"/>
    </source>
</evidence>
<feature type="transmembrane region" description="Helical" evidence="1">
    <location>
        <begin position="151"/>
        <end position="169"/>
    </location>
</feature>
<evidence type="ECO:0000313" key="2">
    <source>
        <dbReference type="EMBL" id="MBV7392290.1"/>
    </source>
</evidence>
<evidence type="ECO:0000313" key="3">
    <source>
        <dbReference type="Proteomes" id="UP000774130"/>
    </source>
</evidence>
<comment type="caution">
    <text evidence="2">The sequence shown here is derived from an EMBL/GenBank/DDBJ whole genome shotgun (WGS) entry which is preliminary data.</text>
</comment>
<feature type="transmembrane region" description="Helical" evidence="1">
    <location>
        <begin position="67"/>
        <end position="87"/>
    </location>
</feature>